<evidence type="ECO:0000313" key="3">
    <source>
        <dbReference type="Proteomes" id="UP000313359"/>
    </source>
</evidence>
<dbReference type="Gene3D" id="3.80.10.10">
    <property type="entry name" value="Ribonuclease Inhibitor"/>
    <property type="match status" value="1"/>
</dbReference>
<dbReference type="InterPro" id="IPR036047">
    <property type="entry name" value="F-box-like_dom_sf"/>
</dbReference>
<dbReference type="SUPFAM" id="SSF81383">
    <property type="entry name" value="F-box domain"/>
    <property type="match status" value="1"/>
</dbReference>
<dbReference type="Proteomes" id="UP000313359">
    <property type="component" value="Unassembled WGS sequence"/>
</dbReference>
<dbReference type="Gene3D" id="1.20.1280.50">
    <property type="match status" value="1"/>
</dbReference>
<protein>
    <recommendedName>
        <fullName evidence="1">F-box domain-containing protein</fullName>
    </recommendedName>
</protein>
<dbReference type="PANTHER" id="PTHR38926:SF72">
    <property type="entry name" value="IM:7136021-RELATED"/>
    <property type="match status" value="1"/>
</dbReference>
<organism evidence="2 3">
    <name type="scientific">Lentinus tigrinus ALCF2SS1-6</name>
    <dbReference type="NCBI Taxonomy" id="1328759"/>
    <lineage>
        <taxon>Eukaryota</taxon>
        <taxon>Fungi</taxon>
        <taxon>Dikarya</taxon>
        <taxon>Basidiomycota</taxon>
        <taxon>Agaricomycotina</taxon>
        <taxon>Agaricomycetes</taxon>
        <taxon>Polyporales</taxon>
        <taxon>Polyporaceae</taxon>
        <taxon>Lentinus</taxon>
    </lineage>
</organism>
<name>A0A5C2RV40_9APHY</name>
<dbReference type="EMBL" id="ML122295">
    <property type="protein sequence ID" value="RPD55462.1"/>
    <property type="molecule type" value="Genomic_DNA"/>
</dbReference>
<dbReference type="InterPro" id="IPR032675">
    <property type="entry name" value="LRR_dom_sf"/>
</dbReference>
<sequence>MERAIALHSQVCKTAWFLLDDELASFTCLSPPQIQREVSAMGERFRTDIDRMLRQAATVERRSEIKRLRGATSDLSFIRNAAALIHVKLPNELLQDVFSHIHPGVRRDIRATHVCRVWRSFIISLPSFWSDFLGAPKMYIIRKGDPQAASMFSTFLARSAPRMHGLSLHGPNLAMISSSHLTRLSSLCLVFKAKNLPGVHDFLSLRMPYLESLTIRFLCQTEEPPRRALRGPVVPYNGNFPRLRHLSTSGIFLPVYLAAPSIKHLELAECSEDCDLHLPGELHMLSIDALVKFVASCPDLETFHLTNCTPEDAFDADFSTPRLHLPHLRAFTVDDDDREWGVKLLYAFTFPPTTHLQFLCNSAVLEDIIPVSRYGELLSSIDSVVVRLGLDKHNQPSCTLKGFASGAERLSLVVRDFEFDSEVRQKLLRDLVGLFPNATNIHSLDLTFQDGRDDAGQDAWKSILCAFSALHSIALRGASCKGLLLALSLEDMCPQLEHLELGPETWDPEELLQLVSTVERRARGGYRLERITLIRLGSGNREVREGGGVVFTPSDDCVNRLLAYVQCVDV</sequence>
<dbReference type="SUPFAM" id="SSF52047">
    <property type="entry name" value="RNI-like"/>
    <property type="match status" value="1"/>
</dbReference>
<keyword evidence="3" id="KW-1185">Reference proteome</keyword>
<dbReference type="InterPro" id="IPR001810">
    <property type="entry name" value="F-box_dom"/>
</dbReference>
<feature type="domain" description="F-box" evidence="1">
    <location>
        <begin position="83"/>
        <end position="132"/>
    </location>
</feature>
<evidence type="ECO:0000259" key="1">
    <source>
        <dbReference type="PROSITE" id="PS50181"/>
    </source>
</evidence>
<dbReference type="PANTHER" id="PTHR38926">
    <property type="entry name" value="F-BOX DOMAIN CONTAINING PROTEIN, EXPRESSED"/>
    <property type="match status" value="1"/>
</dbReference>
<dbReference type="PROSITE" id="PS50181">
    <property type="entry name" value="FBOX"/>
    <property type="match status" value="1"/>
</dbReference>
<accession>A0A5C2RV40</accession>
<reference evidence="2" key="1">
    <citation type="journal article" date="2018" name="Genome Biol. Evol.">
        <title>Genomics and development of Lentinus tigrinus, a white-rot wood-decaying mushroom with dimorphic fruiting bodies.</title>
        <authorList>
            <person name="Wu B."/>
            <person name="Xu Z."/>
            <person name="Knudson A."/>
            <person name="Carlson A."/>
            <person name="Chen N."/>
            <person name="Kovaka S."/>
            <person name="LaButti K."/>
            <person name="Lipzen A."/>
            <person name="Pennachio C."/>
            <person name="Riley R."/>
            <person name="Schakwitz W."/>
            <person name="Umezawa K."/>
            <person name="Ohm R.A."/>
            <person name="Grigoriev I.V."/>
            <person name="Nagy L.G."/>
            <person name="Gibbons J."/>
            <person name="Hibbett D."/>
        </authorList>
    </citation>
    <scope>NUCLEOTIDE SEQUENCE [LARGE SCALE GENOMIC DNA]</scope>
    <source>
        <strain evidence="2">ALCF2SS1-6</strain>
    </source>
</reference>
<gene>
    <name evidence="2" type="ORF">L227DRAFT_615326</name>
</gene>
<dbReference type="AlphaFoldDB" id="A0A5C2RV40"/>
<dbReference type="OrthoDB" id="2748248at2759"/>
<proteinExistence type="predicted"/>
<evidence type="ECO:0000313" key="2">
    <source>
        <dbReference type="EMBL" id="RPD55462.1"/>
    </source>
</evidence>